<accession>A0A1L0EG35</accession>
<evidence type="ECO:0000256" key="4">
    <source>
        <dbReference type="ARBA" id="ARBA00022692"/>
    </source>
</evidence>
<evidence type="ECO:0000256" key="7">
    <source>
        <dbReference type="SAM" id="Phobius"/>
    </source>
</evidence>
<feature type="transmembrane region" description="Helical" evidence="7">
    <location>
        <begin position="173"/>
        <end position="189"/>
    </location>
</feature>
<feature type="transmembrane region" description="Helical" evidence="7">
    <location>
        <begin position="50"/>
        <end position="68"/>
    </location>
</feature>
<evidence type="ECO:0000256" key="2">
    <source>
        <dbReference type="ARBA" id="ARBA00005697"/>
    </source>
</evidence>
<dbReference type="OrthoDB" id="9808458at2"/>
<reference evidence="9 10" key="2">
    <citation type="submission" date="2016-11" db="EMBL/GenBank/DDBJ databases">
        <authorList>
            <person name="Klemetsen T."/>
        </authorList>
    </citation>
    <scope>NUCLEOTIDE SEQUENCE [LARGE SCALE GENOMIC DNA]</scope>
    <source>
        <strain evidence="9">MT 2528</strain>
    </source>
</reference>
<dbReference type="EMBL" id="FPLD01000025">
    <property type="protein sequence ID" value="SGY86956.1"/>
    <property type="molecule type" value="Genomic_DNA"/>
</dbReference>
<feature type="transmembrane region" description="Helical" evidence="7">
    <location>
        <begin position="294"/>
        <end position="315"/>
    </location>
</feature>
<feature type="transmembrane region" description="Helical" evidence="7">
    <location>
        <begin position="252"/>
        <end position="274"/>
    </location>
</feature>
<feature type="transmembrane region" description="Helical" evidence="7">
    <location>
        <begin position="134"/>
        <end position="153"/>
    </location>
</feature>
<proteinExistence type="inferred from homology"/>
<feature type="transmembrane region" description="Helical" evidence="7">
    <location>
        <begin position="335"/>
        <end position="367"/>
    </location>
</feature>
<evidence type="ECO:0000313" key="11">
    <source>
        <dbReference type="Proteomes" id="UP000183794"/>
    </source>
</evidence>
<dbReference type="InterPro" id="IPR045018">
    <property type="entry name" value="Azg-like"/>
</dbReference>
<evidence type="ECO:0000313" key="9">
    <source>
        <dbReference type="EMBL" id="SGZ03930.1"/>
    </source>
</evidence>
<comment type="similarity">
    <text evidence="2">Belongs to the nucleobase:cation symporter-2 (NCS2) (TC 2.A.40) family. Azg-like subfamily.</text>
</comment>
<keyword evidence="3" id="KW-0813">Transport</keyword>
<dbReference type="PANTHER" id="PTHR43337:SF1">
    <property type="entry name" value="XANTHINE_URACIL PERMEASE C887.17-RELATED"/>
    <property type="match status" value="1"/>
</dbReference>
<comment type="subcellular location">
    <subcellularLocation>
        <location evidence="1">Endomembrane system</location>
        <topology evidence="1">Multi-pass membrane protein</topology>
    </subcellularLocation>
</comment>
<keyword evidence="6 7" id="KW-0472">Membrane</keyword>
<feature type="transmembrane region" description="Helical" evidence="7">
    <location>
        <begin position="387"/>
        <end position="417"/>
    </location>
</feature>
<evidence type="ECO:0000256" key="5">
    <source>
        <dbReference type="ARBA" id="ARBA00022989"/>
    </source>
</evidence>
<organism evidence="8 11">
    <name type="scientific">Moritella viscosa</name>
    <dbReference type="NCBI Taxonomy" id="80854"/>
    <lineage>
        <taxon>Bacteria</taxon>
        <taxon>Pseudomonadati</taxon>
        <taxon>Pseudomonadota</taxon>
        <taxon>Gammaproteobacteria</taxon>
        <taxon>Alteromonadales</taxon>
        <taxon>Moritellaceae</taxon>
        <taxon>Moritella</taxon>
    </lineage>
</organism>
<dbReference type="GO" id="GO:0012505">
    <property type="term" value="C:endomembrane system"/>
    <property type="evidence" value="ECO:0007669"/>
    <property type="project" value="UniProtKB-SubCell"/>
</dbReference>
<feature type="transmembrane region" description="Helical" evidence="7">
    <location>
        <begin position="196"/>
        <end position="218"/>
    </location>
</feature>
<name>A0A1L0EG35_9GAMM</name>
<dbReference type="GeneID" id="61298152"/>
<dbReference type="Proteomes" id="UP000182660">
    <property type="component" value="Unassembled WGS sequence"/>
</dbReference>
<dbReference type="InterPro" id="IPR006043">
    <property type="entry name" value="NCS2"/>
</dbReference>
<dbReference type="RefSeq" id="WP_075473613.1">
    <property type="nucleotide sequence ID" value="NZ_CAWQZC010000047.1"/>
</dbReference>
<keyword evidence="10" id="KW-1185">Reference proteome</keyword>
<feature type="transmembrane region" description="Helical" evidence="7">
    <location>
        <begin position="423"/>
        <end position="440"/>
    </location>
</feature>
<evidence type="ECO:0000256" key="3">
    <source>
        <dbReference type="ARBA" id="ARBA00022448"/>
    </source>
</evidence>
<feature type="transmembrane region" description="Helical" evidence="7">
    <location>
        <begin position="18"/>
        <end position="38"/>
    </location>
</feature>
<dbReference type="PANTHER" id="PTHR43337">
    <property type="entry name" value="XANTHINE/URACIL PERMEASE C887.17-RELATED"/>
    <property type="match status" value="1"/>
</dbReference>
<feature type="transmembrane region" description="Helical" evidence="7">
    <location>
        <begin position="88"/>
        <end position="114"/>
    </location>
</feature>
<dbReference type="AlphaFoldDB" id="A0A1L0EG35"/>
<evidence type="ECO:0000256" key="6">
    <source>
        <dbReference type="ARBA" id="ARBA00023136"/>
    </source>
</evidence>
<evidence type="ECO:0000256" key="1">
    <source>
        <dbReference type="ARBA" id="ARBA00004127"/>
    </source>
</evidence>
<evidence type="ECO:0000313" key="8">
    <source>
        <dbReference type="EMBL" id="SGY86956.1"/>
    </source>
</evidence>
<sequence>MDKYFLLSARGATVKNEIYAGLITFLAMSYILAVNPAILGSIEGIDKGSIFTATALSAAIATFIMGAFSKYPIMLAPGMSMNGFFKAILLGGGISLLWHEALFAIFLSGCLYLILSLTPARKVMIDAIPEDLKLGIAVGLGLFVSFLGLRNAGIIVSNPFTLVSMGDVNDPKVFIALFSIFIAIGCLVRDMKLATVISFISSIILSLLSDHFLGSNLITLPTDVFSMPPSLAPTFGAIFDLSQLTMPKMTDLIFLVIIFFIVDFFDGLSTIVGVGRDAGIIGKDGKVPNAKSALVADSGGTIIGTILGTTSITAYSESAVASSLGAKTGISAITVAVMFLVSMFLFPVFSIFTSAIVAPALVVIGIYMIKNLANINWNKKESAIPVFFIMVFSLLTFSPANGMAMGFISYCFVMLVQGDGKKVHPIIYSLALLFIVYLALS</sequence>
<reference evidence="8 11" key="1">
    <citation type="submission" date="2016-11" db="EMBL/GenBank/DDBJ databases">
        <authorList>
            <person name="Jaros S."/>
            <person name="Januszkiewicz K."/>
            <person name="Wedrychowicz H."/>
        </authorList>
    </citation>
    <scope>NUCLEOTIDE SEQUENCE [LARGE SCALE GENOMIC DNA]</scope>
    <source>
        <strain evidence="8">NVI 5450</strain>
    </source>
</reference>
<dbReference type="Pfam" id="PF00860">
    <property type="entry name" value="Xan_ur_permease"/>
    <property type="match status" value="1"/>
</dbReference>
<dbReference type="GO" id="GO:0005886">
    <property type="term" value="C:plasma membrane"/>
    <property type="evidence" value="ECO:0007669"/>
    <property type="project" value="TreeGrafter"/>
</dbReference>
<evidence type="ECO:0008006" key="12">
    <source>
        <dbReference type="Google" id="ProtNLM"/>
    </source>
</evidence>
<gene>
    <name evidence="9" type="ORF">MT2528_4708</name>
    <name evidence="8" type="ORF">NVI5450_0685</name>
</gene>
<evidence type="ECO:0000313" key="10">
    <source>
        <dbReference type="Proteomes" id="UP000182660"/>
    </source>
</evidence>
<dbReference type="Proteomes" id="UP000183794">
    <property type="component" value="Unassembled WGS sequence"/>
</dbReference>
<dbReference type="GO" id="GO:0005345">
    <property type="term" value="F:purine nucleobase transmembrane transporter activity"/>
    <property type="evidence" value="ECO:0007669"/>
    <property type="project" value="TreeGrafter"/>
</dbReference>
<dbReference type="EMBL" id="FPLJ01000145">
    <property type="protein sequence ID" value="SGZ03930.1"/>
    <property type="molecule type" value="Genomic_DNA"/>
</dbReference>
<keyword evidence="5 7" id="KW-1133">Transmembrane helix</keyword>
<protein>
    <recommendedName>
        <fullName evidence="12">Xanthine/uracil/vitamin C permease</fullName>
    </recommendedName>
</protein>
<keyword evidence="4 7" id="KW-0812">Transmembrane</keyword>